<dbReference type="EMBL" id="JAQQWE010000007">
    <property type="protein sequence ID" value="KAK7947026.1"/>
    <property type="molecule type" value="Genomic_DNA"/>
</dbReference>
<gene>
    <name evidence="1" type="ORF">PG986_011347</name>
</gene>
<organism evidence="1 2">
    <name type="scientific">Apiospora aurea</name>
    <dbReference type="NCBI Taxonomy" id="335848"/>
    <lineage>
        <taxon>Eukaryota</taxon>
        <taxon>Fungi</taxon>
        <taxon>Dikarya</taxon>
        <taxon>Ascomycota</taxon>
        <taxon>Pezizomycotina</taxon>
        <taxon>Sordariomycetes</taxon>
        <taxon>Xylariomycetidae</taxon>
        <taxon>Amphisphaeriales</taxon>
        <taxon>Apiosporaceae</taxon>
        <taxon>Apiospora</taxon>
    </lineage>
</organism>
<dbReference type="Proteomes" id="UP001391051">
    <property type="component" value="Unassembled WGS sequence"/>
</dbReference>
<dbReference type="GeneID" id="92080631"/>
<evidence type="ECO:0000313" key="1">
    <source>
        <dbReference type="EMBL" id="KAK7947026.1"/>
    </source>
</evidence>
<proteinExistence type="predicted"/>
<keyword evidence="2" id="KW-1185">Reference proteome</keyword>
<evidence type="ECO:0000313" key="2">
    <source>
        <dbReference type="Proteomes" id="UP001391051"/>
    </source>
</evidence>
<protein>
    <submittedName>
        <fullName evidence="1">Uncharacterized protein</fullName>
    </submittedName>
</protein>
<sequence length="111" mass="12027">MSKSFRVRFSSALARCLEMRPWVRQLSTCQSIQALTMASSGSAQRQSPSVLCLRSRDVGSRTSLTTMRQEGLSSSVTSKVLAARRVCMGVGCVQTGGEAMAFVDMIRTDGK</sequence>
<accession>A0ABR1Q4T9</accession>
<comment type="caution">
    <text evidence="1">The sequence shown here is derived from an EMBL/GenBank/DDBJ whole genome shotgun (WGS) entry which is preliminary data.</text>
</comment>
<name>A0ABR1Q4T9_9PEZI</name>
<dbReference type="RefSeq" id="XP_066697060.1">
    <property type="nucleotide sequence ID" value="XM_066847569.1"/>
</dbReference>
<reference evidence="1 2" key="1">
    <citation type="submission" date="2023-01" db="EMBL/GenBank/DDBJ databases">
        <title>Analysis of 21 Apiospora genomes using comparative genomics revels a genus with tremendous synthesis potential of carbohydrate active enzymes and secondary metabolites.</title>
        <authorList>
            <person name="Sorensen T."/>
        </authorList>
    </citation>
    <scope>NUCLEOTIDE SEQUENCE [LARGE SCALE GENOMIC DNA]</scope>
    <source>
        <strain evidence="1 2">CBS 24483</strain>
    </source>
</reference>